<feature type="binding site" evidence="9">
    <location>
        <position position="140"/>
    </location>
    <ligand>
        <name>[2Fe-2S] cluster</name>
        <dbReference type="ChEBI" id="CHEBI:190135"/>
    </ligand>
</feature>
<dbReference type="AlphaFoldDB" id="F2UK92"/>
<accession>F2UK92</accession>
<dbReference type="GO" id="GO:0046872">
    <property type="term" value="F:metal ion binding"/>
    <property type="evidence" value="ECO:0007669"/>
    <property type="project" value="UniProtKB-KW"/>
</dbReference>
<dbReference type="PROSITE" id="PS01099">
    <property type="entry name" value="COMPLEX1_24K"/>
    <property type="match status" value="1"/>
</dbReference>
<dbReference type="NCBIfam" id="TIGR01958">
    <property type="entry name" value="nuoE_fam"/>
    <property type="match status" value="1"/>
</dbReference>
<keyword evidence="6 9" id="KW-0411">Iron-sulfur</keyword>
<dbReference type="GO" id="GO:0098796">
    <property type="term" value="C:membrane protein complex"/>
    <property type="evidence" value="ECO:0007669"/>
    <property type="project" value="UniProtKB-ARBA"/>
</dbReference>
<feature type="binding site" evidence="9">
    <location>
        <position position="135"/>
    </location>
    <ligand>
        <name>[2Fe-2S] cluster</name>
        <dbReference type="ChEBI" id="CHEBI:190135"/>
    </ligand>
</feature>
<dbReference type="InterPro" id="IPR036249">
    <property type="entry name" value="Thioredoxin-like_sf"/>
</dbReference>
<keyword evidence="3 9" id="KW-0479">Metal-binding</keyword>
<feature type="binding site" evidence="9">
    <location>
        <position position="176"/>
    </location>
    <ligand>
        <name>[2Fe-2S] cluster</name>
        <dbReference type="ChEBI" id="CHEBI:190135"/>
    </ligand>
</feature>
<name>F2UK92_SALR5</name>
<dbReference type="SUPFAM" id="SSF52833">
    <property type="entry name" value="Thioredoxin-like"/>
    <property type="match status" value="1"/>
</dbReference>
<evidence type="ECO:0000256" key="2">
    <source>
        <dbReference type="ARBA" id="ARBA00022714"/>
    </source>
</evidence>
<dbReference type="InterPro" id="IPR042128">
    <property type="entry name" value="NuoE_dom"/>
</dbReference>
<keyword evidence="7" id="KW-0520">NAD</keyword>
<evidence type="ECO:0000256" key="9">
    <source>
        <dbReference type="PIRSR" id="PIRSR000216-1"/>
    </source>
</evidence>
<evidence type="ECO:0000256" key="10">
    <source>
        <dbReference type="SAM" id="MobiDB-lite"/>
    </source>
</evidence>
<keyword evidence="2 9" id="KW-0001">2Fe-2S</keyword>
<evidence type="ECO:0000256" key="8">
    <source>
        <dbReference type="ARBA" id="ARBA00034078"/>
    </source>
</evidence>
<dbReference type="InterPro" id="IPR041921">
    <property type="entry name" value="NuoE_N"/>
</dbReference>
<dbReference type="GeneID" id="16070985"/>
<organism evidence="12">
    <name type="scientific">Salpingoeca rosetta (strain ATCC 50818 / BSB-021)</name>
    <dbReference type="NCBI Taxonomy" id="946362"/>
    <lineage>
        <taxon>Eukaryota</taxon>
        <taxon>Choanoflagellata</taxon>
        <taxon>Craspedida</taxon>
        <taxon>Salpingoecidae</taxon>
        <taxon>Salpingoeca</taxon>
    </lineage>
</organism>
<dbReference type="GO" id="GO:0005743">
    <property type="term" value="C:mitochondrial inner membrane"/>
    <property type="evidence" value="ECO:0007669"/>
    <property type="project" value="UniProtKB-ARBA"/>
</dbReference>
<dbReference type="Gene3D" id="3.40.30.10">
    <property type="entry name" value="Glutaredoxin"/>
    <property type="match status" value="1"/>
</dbReference>
<dbReference type="FunCoup" id="F2UK92">
    <property type="interactions" value="940"/>
</dbReference>
<dbReference type="PANTHER" id="PTHR10371:SF3">
    <property type="entry name" value="NADH DEHYDROGENASE [UBIQUINONE] FLAVOPROTEIN 2, MITOCHONDRIAL"/>
    <property type="match status" value="1"/>
</dbReference>
<dbReference type="GO" id="GO:0003954">
    <property type="term" value="F:NADH dehydrogenase activity"/>
    <property type="evidence" value="ECO:0007669"/>
    <property type="project" value="TreeGrafter"/>
</dbReference>
<dbReference type="FunFam" id="3.40.30.10:FF:000022">
    <property type="entry name" value="NADH dehydrogenase flavoprotein 2, mitochondrial"/>
    <property type="match status" value="1"/>
</dbReference>
<dbReference type="EMBL" id="GL832978">
    <property type="protein sequence ID" value="EGD77541.1"/>
    <property type="molecule type" value="Genomic_DNA"/>
</dbReference>
<dbReference type="NCBIfam" id="NF005722">
    <property type="entry name" value="PRK07539.1-2"/>
    <property type="match status" value="1"/>
</dbReference>
<evidence type="ECO:0000256" key="6">
    <source>
        <dbReference type="ARBA" id="ARBA00023014"/>
    </source>
</evidence>
<evidence type="ECO:0000256" key="1">
    <source>
        <dbReference type="ARBA" id="ARBA00010643"/>
    </source>
</evidence>
<keyword evidence="12" id="KW-1185">Reference proteome</keyword>
<dbReference type="GO" id="GO:0006120">
    <property type="term" value="P:mitochondrial electron transport, NADH to ubiquinone"/>
    <property type="evidence" value="ECO:0007669"/>
    <property type="project" value="UniProtKB-ARBA"/>
</dbReference>
<feature type="region of interest" description="Disordered" evidence="10">
    <location>
        <begin position="209"/>
        <end position="251"/>
    </location>
</feature>
<dbReference type="PIRSF" id="PIRSF000216">
    <property type="entry name" value="NADH_DH_24kDa"/>
    <property type="match status" value="1"/>
</dbReference>
<dbReference type="FunFam" id="1.10.10.1590:FF:000001">
    <property type="entry name" value="NADH-quinone oxidoreductase subunit E"/>
    <property type="match status" value="1"/>
</dbReference>
<comment type="similarity">
    <text evidence="1">Belongs to the complex I 24 kDa subunit family.</text>
</comment>
<dbReference type="InParanoid" id="F2UK92"/>
<comment type="cofactor">
    <cofactor evidence="8">
        <name>[2Fe-2S] cluster</name>
        <dbReference type="ChEBI" id="CHEBI:190135"/>
    </cofactor>
</comment>
<dbReference type="NCBIfam" id="NF005725">
    <property type="entry name" value="PRK07539.1-5"/>
    <property type="match status" value="1"/>
</dbReference>
<dbReference type="OrthoDB" id="10254187at2759"/>
<dbReference type="Pfam" id="PF01257">
    <property type="entry name" value="2Fe-2S_thioredx"/>
    <property type="match status" value="1"/>
</dbReference>
<sequence length="251" mass="27966">MFRSIVSRLASSSQMGVLAARRSVATSSRSSMAAGKLFVHRDSEENNDETPFKFTDSNMKRVEAIIGQFPPNHRSAACIPVLDLAQRQNNGWLPLNAMNEVAKILRMPKMRVYEVATFYTMFNREPVGKYHIQVCTTTPCMVRGAYKVFDHLKAKLGLENGETSDDKLFTLLEVECLGACANAPMIQINDEYYEDLTIEDVDRIVDMLKAGKTPKPGPQSGRNAAEPLSGQTTLLETPPPPDHLFRKDGQL</sequence>
<evidence type="ECO:0000256" key="7">
    <source>
        <dbReference type="ARBA" id="ARBA00023027"/>
    </source>
</evidence>
<dbReference type="GO" id="GO:1902494">
    <property type="term" value="C:catalytic complex"/>
    <property type="evidence" value="ECO:0007669"/>
    <property type="project" value="UniProtKB-ARBA"/>
</dbReference>
<dbReference type="KEGG" id="sre:PTSG_08639"/>
<comment type="cofactor">
    <cofactor evidence="9">
        <name>[2Fe-2S] cluster</name>
        <dbReference type="ChEBI" id="CHEBI:190135"/>
    </cofactor>
    <text evidence="9">Binds 1 [2Fe-2S] cluster.</text>
</comment>
<dbReference type="Gene3D" id="1.10.10.1590">
    <property type="entry name" value="NADH-quinone oxidoreductase subunit E"/>
    <property type="match status" value="1"/>
</dbReference>
<dbReference type="GO" id="GO:0051537">
    <property type="term" value="F:2 iron, 2 sulfur cluster binding"/>
    <property type="evidence" value="ECO:0007669"/>
    <property type="project" value="UniProtKB-KW"/>
</dbReference>
<keyword evidence="4" id="KW-1278">Translocase</keyword>
<dbReference type="GO" id="GO:0008137">
    <property type="term" value="F:NADH dehydrogenase (ubiquinone) activity"/>
    <property type="evidence" value="ECO:0007669"/>
    <property type="project" value="UniProtKB-ARBA"/>
</dbReference>
<dbReference type="PANTHER" id="PTHR10371">
    <property type="entry name" value="NADH DEHYDROGENASE UBIQUINONE FLAVOPROTEIN 2, MITOCHONDRIAL"/>
    <property type="match status" value="1"/>
</dbReference>
<protein>
    <submittedName>
        <fullName evidence="11">NADH dehydrogenase flavoprotein 2</fullName>
    </submittedName>
</protein>
<dbReference type="CDD" id="cd03064">
    <property type="entry name" value="TRX_Fd_NuoE"/>
    <property type="match status" value="1"/>
</dbReference>
<dbReference type="OMA" id="ERTMHYL"/>
<feature type="binding site" evidence="9">
    <location>
        <position position="180"/>
    </location>
    <ligand>
        <name>[2Fe-2S] cluster</name>
        <dbReference type="ChEBI" id="CHEBI:190135"/>
    </ligand>
</feature>
<reference evidence="11" key="1">
    <citation type="submission" date="2009-08" db="EMBL/GenBank/DDBJ databases">
        <title>Annotation of Salpingoeca rosetta.</title>
        <authorList>
            <consortium name="The Broad Institute Genome Sequencing Platform"/>
            <person name="Russ C."/>
            <person name="Cuomo C."/>
            <person name="Burger G."/>
            <person name="Gray M.W."/>
            <person name="Holland P.W.H."/>
            <person name="King N."/>
            <person name="Lang F.B.F."/>
            <person name="Roger A.J."/>
            <person name="Ruiz-Trillo I."/>
            <person name="Young S.K."/>
            <person name="Zeng Q."/>
            <person name="Gargeya S."/>
            <person name="Alvarado L."/>
            <person name="Berlin A."/>
            <person name="Chapman S.B."/>
            <person name="Chen Z."/>
            <person name="Freedman E."/>
            <person name="Gellesch M."/>
            <person name="Goldberg J."/>
            <person name="Griggs A."/>
            <person name="Gujja S."/>
            <person name="Heilman E."/>
            <person name="Heiman D."/>
            <person name="Howarth C."/>
            <person name="Mehta T."/>
            <person name="Neiman D."/>
            <person name="Pearson M."/>
            <person name="Roberts A."/>
            <person name="Saif S."/>
            <person name="Shea T."/>
            <person name="Shenoy N."/>
            <person name="Sisk P."/>
            <person name="Stolte C."/>
            <person name="Sykes S."/>
            <person name="White J."/>
            <person name="Yandava C."/>
            <person name="Haas B."/>
            <person name="Nusbaum C."/>
            <person name="Birren B."/>
        </authorList>
    </citation>
    <scope>NUCLEOTIDE SEQUENCE [LARGE SCALE GENOMIC DNA]</scope>
    <source>
        <strain evidence="11">ATCC 50818</strain>
    </source>
</reference>
<dbReference type="InterPro" id="IPR002023">
    <property type="entry name" value="NuoE-like"/>
</dbReference>
<evidence type="ECO:0000313" key="11">
    <source>
        <dbReference type="EMBL" id="EGD77541.1"/>
    </source>
</evidence>
<evidence type="ECO:0000313" key="12">
    <source>
        <dbReference type="Proteomes" id="UP000007799"/>
    </source>
</evidence>
<proteinExistence type="inferred from homology"/>
<gene>
    <name evidence="11" type="ORF">PTSG_08639</name>
</gene>
<keyword evidence="5 9" id="KW-0408">Iron</keyword>
<dbReference type="STRING" id="946362.F2UK92"/>
<dbReference type="RefSeq" id="XP_004990429.1">
    <property type="nucleotide sequence ID" value="XM_004990372.1"/>
</dbReference>
<evidence type="ECO:0000256" key="3">
    <source>
        <dbReference type="ARBA" id="ARBA00022723"/>
    </source>
</evidence>
<evidence type="ECO:0000256" key="5">
    <source>
        <dbReference type="ARBA" id="ARBA00023004"/>
    </source>
</evidence>
<dbReference type="Proteomes" id="UP000007799">
    <property type="component" value="Unassembled WGS sequence"/>
</dbReference>
<dbReference type="eggNOG" id="KOG3196">
    <property type="taxonomic scope" value="Eukaryota"/>
</dbReference>
<evidence type="ECO:0000256" key="4">
    <source>
        <dbReference type="ARBA" id="ARBA00022967"/>
    </source>
</evidence>